<dbReference type="FunFam" id="3.40.50.1970:FF:000003">
    <property type="entry name" value="Alcohol dehydrogenase, iron-containing"/>
    <property type="match status" value="1"/>
</dbReference>
<evidence type="ECO:0000256" key="4">
    <source>
        <dbReference type="ARBA" id="ARBA00023027"/>
    </source>
</evidence>
<dbReference type="PANTHER" id="PTHR11496">
    <property type="entry name" value="ALCOHOL DEHYDROGENASE"/>
    <property type="match status" value="1"/>
</dbReference>
<dbReference type="InterPro" id="IPR001670">
    <property type="entry name" value="ADH_Fe/GldA"/>
</dbReference>
<proteinExistence type="inferred from homology"/>
<dbReference type="InterPro" id="IPR018211">
    <property type="entry name" value="ADH_Fe_CS"/>
</dbReference>
<dbReference type="EMBL" id="QPMH01000001">
    <property type="protein sequence ID" value="RDD63771.1"/>
    <property type="molecule type" value="Genomic_DNA"/>
</dbReference>
<comment type="catalytic activity">
    <reaction evidence="5">
        <text>a primary alcohol + NAD(+) = an aldehyde + NADH + H(+)</text>
        <dbReference type="Rhea" id="RHEA:10736"/>
        <dbReference type="ChEBI" id="CHEBI:15378"/>
        <dbReference type="ChEBI" id="CHEBI:15734"/>
        <dbReference type="ChEBI" id="CHEBI:17478"/>
        <dbReference type="ChEBI" id="CHEBI:57540"/>
        <dbReference type="ChEBI" id="CHEBI:57945"/>
        <dbReference type="EC" id="1.1.1.1"/>
    </reaction>
</comment>
<dbReference type="InterPro" id="IPR056798">
    <property type="entry name" value="ADH_Fe_C"/>
</dbReference>
<dbReference type="PANTHER" id="PTHR11496:SF102">
    <property type="entry name" value="ALCOHOL DEHYDROGENASE 4"/>
    <property type="match status" value="1"/>
</dbReference>
<dbReference type="InterPro" id="IPR039697">
    <property type="entry name" value="Alcohol_dehydrogenase_Fe"/>
</dbReference>
<reference evidence="8 9" key="1">
    <citation type="submission" date="2018-07" db="EMBL/GenBank/DDBJ databases">
        <title>Venubactetium sediminum gen. nov., sp. nov., isolated from a marine solar saltern.</title>
        <authorList>
            <person name="Wang S."/>
        </authorList>
    </citation>
    <scope>NUCLEOTIDE SEQUENCE [LARGE SCALE GENOMIC DNA]</scope>
    <source>
        <strain evidence="8 9">WD2A32</strain>
    </source>
</reference>
<evidence type="ECO:0000256" key="3">
    <source>
        <dbReference type="ARBA" id="ARBA00023002"/>
    </source>
</evidence>
<dbReference type="AlphaFoldDB" id="A0A369TEJ0"/>
<evidence type="ECO:0000256" key="2">
    <source>
        <dbReference type="ARBA" id="ARBA00007358"/>
    </source>
</evidence>
<dbReference type="Proteomes" id="UP000253941">
    <property type="component" value="Unassembled WGS sequence"/>
</dbReference>
<keyword evidence="9" id="KW-1185">Reference proteome</keyword>
<evidence type="ECO:0000256" key="1">
    <source>
        <dbReference type="ARBA" id="ARBA00001962"/>
    </source>
</evidence>
<dbReference type="SUPFAM" id="SSF56796">
    <property type="entry name" value="Dehydroquinate synthase-like"/>
    <property type="match status" value="1"/>
</dbReference>
<gene>
    <name evidence="8" type="ORF">DRB17_00930</name>
</gene>
<dbReference type="Gene3D" id="1.20.1090.10">
    <property type="entry name" value="Dehydroquinate synthase-like - alpha domain"/>
    <property type="match status" value="1"/>
</dbReference>
<comment type="cofactor">
    <cofactor evidence="1">
        <name>Fe cation</name>
        <dbReference type="ChEBI" id="CHEBI:24875"/>
    </cofactor>
</comment>
<sequence length="403" mass="41398">MTNRDTYTNSNIETSGGNEGTLVAYGRGRATRLATDVAGLSGEGSRVILIADPEIAQADLLQGVSINLAASGCEVWLNTSIAGEPKAKDVDTAIEQARDHRADIVVAVGGGSVIDVAKLVGALAVDGQGVGAYGLGAKAFPDRRLPVIAVPTTAGTGAEVTRTSIFAAPDGTKLWAWGEGLHPEVAVLDPELTVTLPRGLTVATGVDALVHAVEATTNRTFLPGIDLPAMQAIGLVRRYLPRAVAQPDDLEARGAMLRAACLAGRAIDRAGTGVAHALGHALGSLAGVPHGRAVALGLDAALSWNAEAAPDRHAAVADAFGLQVDPTASDEALADELAAVFNRFLRELELPVSLAGDGLAEKDAERVAEATLRPENAPMLQANCRHVGEAEALSLSRALLTAD</sequence>
<keyword evidence="3" id="KW-0560">Oxidoreductase</keyword>
<protein>
    <submittedName>
        <fullName evidence="8">Iron-containing alcohol dehydrogenase</fullName>
    </submittedName>
</protein>
<comment type="similarity">
    <text evidence="2">Belongs to the iron-containing alcohol dehydrogenase family.</text>
</comment>
<dbReference type="Pfam" id="PF25137">
    <property type="entry name" value="ADH_Fe_C"/>
    <property type="match status" value="1"/>
</dbReference>
<organism evidence="8 9">
    <name type="scientific">Ferruginivarius sediminum</name>
    <dbReference type="NCBI Taxonomy" id="2661937"/>
    <lineage>
        <taxon>Bacteria</taxon>
        <taxon>Pseudomonadati</taxon>
        <taxon>Pseudomonadota</taxon>
        <taxon>Alphaproteobacteria</taxon>
        <taxon>Rhodospirillales</taxon>
        <taxon>Rhodospirillaceae</taxon>
        <taxon>Ferruginivarius</taxon>
    </lineage>
</organism>
<evidence type="ECO:0000259" key="6">
    <source>
        <dbReference type="Pfam" id="PF00465"/>
    </source>
</evidence>
<dbReference type="RefSeq" id="WP_114580284.1">
    <property type="nucleotide sequence ID" value="NZ_QPMH01000001.1"/>
</dbReference>
<dbReference type="Gene3D" id="3.40.50.1970">
    <property type="match status" value="1"/>
</dbReference>
<feature type="domain" description="Fe-containing alcohol dehydrogenase-like C-terminal" evidence="7">
    <location>
        <begin position="201"/>
        <end position="395"/>
    </location>
</feature>
<dbReference type="CDD" id="cd14863">
    <property type="entry name" value="Fe-ADH-like"/>
    <property type="match status" value="1"/>
</dbReference>
<feature type="domain" description="Alcohol dehydrogenase iron-type/glycerol dehydrogenase GldA" evidence="6">
    <location>
        <begin position="23"/>
        <end position="190"/>
    </location>
</feature>
<dbReference type="PROSITE" id="PS00913">
    <property type="entry name" value="ADH_IRON_1"/>
    <property type="match status" value="1"/>
</dbReference>
<comment type="caution">
    <text evidence="8">The sequence shown here is derived from an EMBL/GenBank/DDBJ whole genome shotgun (WGS) entry which is preliminary data.</text>
</comment>
<dbReference type="GO" id="GO:0004022">
    <property type="term" value="F:alcohol dehydrogenase (NAD+) activity"/>
    <property type="evidence" value="ECO:0007669"/>
    <property type="project" value="UniProtKB-EC"/>
</dbReference>
<evidence type="ECO:0000259" key="7">
    <source>
        <dbReference type="Pfam" id="PF25137"/>
    </source>
</evidence>
<keyword evidence="4" id="KW-0520">NAD</keyword>
<name>A0A369TEJ0_9PROT</name>
<dbReference type="Pfam" id="PF00465">
    <property type="entry name" value="Fe-ADH"/>
    <property type="match status" value="1"/>
</dbReference>
<accession>A0A369TEJ0</accession>
<dbReference type="PROSITE" id="PS00060">
    <property type="entry name" value="ADH_IRON_2"/>
    <property type="match status" value="1"/>
</dbReference>
<evidence type="ECO:0000313" key="9">
    <source>
        <dbReference type="Proteomes" id="UP000253941"/>
    </source>
</evidence>
<dbReference type="GO" id="GO:0046872">
    <property type="term" value="F:metal ion binding"/>
    <property type="evidence" value="ECO:0007669"/>
    <property type="project" value="InterPro"/>
</dbReference>
<evidence type="ECO:0000256" key="5">
    <source>
        <dbReference type="ARBA" id="ARBA00049243"/>
    </source>
</evidence>
<evidence type="ECO:0000313" key="8">
    <source>
        <dbReference type="EMBL" id="RDD63771.1"/>
    </source>
</evidence>